<dbReference type="EMBL" id="DS989895">
    <property type="protein sequence ID" value="EDX70553.1"/>
    <property type="molecule type" value="Genomic_DNA"/>
</dbReference>
<dbReference type="AlphaFoldDB" id="B4W5I6"/>
<proteinExistence type="predicted"/>
<dbReference type="HOGENOM" id="CLU_3198467_0_0_3"/>
<sequence length="45" mass="5119">MNKHAIAFTNGNFYLNRRTASRSSSVTPFTARAHVWLCYPTLFGI</sequence>
<evidence type="ECO:0000313" key="2">
    <source>
        <dbReference type="Proteomes" id="UP000003835"/>
    </source>
</evidence>
<dbReference type="Proteomes" id="UP000003835">
    <property type="component" value="Unassembled WGS sequence"/>
</dbReference>
<accession>B4W5I6</accession>
<name>B4W5I6_9CYAN</name>
<protein>
    <submittedName>
        <fullName evidence="1">Uncharacterized protein</fullName>
    </submittedName>
</protein>
<evidence type="ECO:0000313" key="1">
    <source>
        <dbReference type="EMBL" id="EDX70553.1"/>
    </source>
</evidence>
<keyword evidence="2" id="KW-1185">Reference proteome</keyword>
<gene>
    <name evidence="1" type="ORF">MC7420_8074</name>
</gene>
<organism evidence="1 2">
    <name type="scientific">Coleofasciculus chthonoplastes PCC 7420</name>
    <dbReference type="NCBI Taxonomy" id="118168"/>
    <lineage>
        <taxon>Bacteria</taxon>
        <taxon>Bacillati</taxon>
        <taxon>Cyanobacteriota</taxon>
        <taxon>Cyanophyceae</taxon>
        <taxon>Coleofasciculales</taxon>
        <taxon>Coleofasciculaceae</taxon>
        <taxon>Coleofasciculus</taxon>
    </lineage>
</organism>
<reference evidence="1 2" key="1">
    <citation type="submission" date="2008-07" db="EMBL/GenBank/DDBJ databases">
        <authorList>
            <person name="Tandeau de Marsac N."/>
            <person name="Ferriera S."/>
            <person name="Johnson J."/>
            <person name="Kravitz S."/>
            <person name="Beeson K."/>
            <person name="Sutton G."/>
            <person name="Rogers Y.-H."/>
            <person name="Friedman R."/>
            <person name="Frazier M."/>
            <person name="Venter J.C."/>
        </authorList>
    </citation>
    <scope>NUCLEOTIDE SEQUENCE [LARGE SCALE GENOMIC DNA]</scope>
    <source>
        <strain evidence="1 2">PCC 7420</strain>
    </source>
</reference>